<accession>A0A9Q0FFJ2</accession>
<dbReference type="EMBL" id="JAKUCV010005622">
    <property type="protein sequence ID" value="KAJ4830530.1"/>
    <property type="molecule type" value="Genomic_DNA"/>
</dbReference>
<evidence type="ECO:0000313" key="5">
    <source>
        <dbReference type="Proteomes" id="UP001141552"/>
    </source>
</evidence>
<evidence type="ECO:0000256" key="2">
    <source>
        <dbReference type="SAM" id="MobiDB-lite"/>
    </source>
</evidence>
<organism evidence="4 5">
    <name type="scientific">Turnera subulata</name>
    <dbReference type="NCBI Taxonomy" id="218843"/>
    <lineage>
        <taxon>Eukaryota</taxon>
        <taxon>Viridiplantae</taxon>
        <taxon>Streptophyta</taxon>
        <taxon>Embryophyta</taxon>
        <taxon>Tracheophyta</taxon>
        <taxon>Spermatophyta</taxon>
        <taxon>Magnoliopsida</taxon>
        <taxon>eudicotyledons</taxon>
        <taxon>Gunneridae</taxon>
        <taxon>Pentapetalae</taxon>
        <taxon>rosids</taxon>
        <taxon>fabids</taxon>
        <taxon>Malpighiales</taxon>
        <taxon>Passifloraceae</taxon>
        <taxon>Turnera</taxon>
    </lineage>
</organism>
<reference evidence="4" key="1">
    <citation type="submission" date="2022-02" db="EMBL/GenBank/DDBJ databases">
        <authorList>
            <person name="Henning P.M."/>
            <person name="McCubbin A.G."/>
            <person name="Shore J.S."/>
        </authorList>
    </citation>
    <scope>NUCLEOTIDE SEQUENCE</scope>
    <source>
        <strain evidence="4">F60SS</strain>
        <tissue evidence="4">Leaves</tissue>
    </source>
</reference>
<dbReference type="AlphaFoldDB" id="A0A9Q0FFJ2"/>
<dbReference type="OrthoDB" id="751756at2759"/>
<evidence type="ECO:0000256" key="1">
    <source>
        <dbReference type="SAM" id="Coils"/>
    </source>
</evidence>
<evidence type="ECO:0000313" key="4">
    <source>
        <dbReference type="EMBL" id="KAJ4830530.1"/>
    </source>
</evidence>
<gene>
    <name evidence="4" type="ORF">Tsubulata_029607</name>
</gene>
<sequence length="542" mass="62728">MKWIIFCRQRTYKYQANLFFLMKQITTAIMETYNSITSSDPPSSRDPSTDPPLDFDIHFWLEVYNSIQEDTLSSGSSRREKEWGYVLDKSLNTKRKKKYATSKVYSSELSEALSDISTALSLSLSSHSSCGRDEELHSKLSEFSMSAMDDSLQNDSGPDVPWWPWKNSVVDSVSPDNSEVETQADSNFDVNQEEAQISNFQLPRLGMVFPSEEGAFKFYQNYADKMGFSVRKGKVQRLSDGTITKRHFLCSRQGFRSKKQSAKMTKYKRKEARTGCGAGIQCKVEDEKWMISHICLEHNHKLQGSRHKRESCSRTSESNVKFHPEKEDKLVGGLQTLTSNIKDKNVEGYHGLSSHFSRERSAETGVSDDRMIHKGIGFFKEQVALHKEQSNFMPNTTQLGSTKDSQLDACQELWRQIRRGRYREMVKLRHLELLISEGDLPDSERHNVLLEIENKRLKRDLEHSRQDNRNLKSENDFLNESNDHFKRKLQDSKRCLSELTAKYERLERDFLKLEAEKFQNPSKSHDGAFDYGAWDMCVRTKI</sequence>
<protein>
    <recommendedName>
        <fullName evidence="3">FAR1 domain-containing protein</fullName>
    </recommendedName>
</protein>
<feature type="region of interest" description="Disordered" evidence="2">
    <location>
        <begin position="305"/>
        <end position="325"/>
    </location>
</feature>
<comment type="caution">
    <text evidence="4">The sequence shown here is derived from an EMBL/GenBank/DDBJ whole genome shotgun (WGS) entry which is preliminary data.</text>
</comment>
<name>A0A9Q0FFJ2_9ROSI</name>
<proteinExistence type="predicted"/>
<keyword evidence="5" id="KW-1185">Reference proteome</keyword>
<keyword evidence="1" id="KW-0175">Coiled coil</keyword>
<dbReference type="InterPro" id="IPR004330">
    <property type="entry name" value="FAR1_DNA_bnd_dom"/>
</dbReference>
<dbReference type="Proteomes" id="UP001141552">
    <property type="component" value="Unassembled WGS sequence"/>
</dbReference>
<dbReference type="Pfam" id="PF03101">
    <property type="entry name" value="FAR1"/>
    <property type="match status" value="1"/>
</dbReference>
<evidence type="ECO:0000259" key="3">
    <source>
        <dbReference type="Pfam" id="PF03101"/>
    </source>
</evidence>
<dbReference type="PANTHER" id="PTHR46328">
    <property type="entry name" value="FAR-RED IMPAIRED RESPONSIVE (FAR1) FAMILY PROTEIN-RELATED"/>
    <property type="match status" value="1"/>
</dbReference>
<reference evidence="4" key="2">
    <citation type="journal article" date="2023" name="Plants (Basel)">
        <title>Annotation of the Turnera subulata (Passifloraceae) Draft Genome Reveals the S-Locus Evolved after the Divergence of Turneroideae from Passifloroideae in a Stepwise Manner.</title>
        <authorList>
            <person name="Henning P.M."/>
            <person name="Roalson E.H."/>
            <person name="Mir W."/>
            <person name="McCubbin A.G."/>
            <person name="Shore J.S."/>
        </authorList>
    </citation>
    <scope>NUCLEOTIDE SEQUENCE</scope>
    <source>
        <strain evidence="4">F60SS</strain>
    </source>
</reference>
<feature type="domain" description="FAR1" evidence="3">
    <location>
        <begin position="217"/>
        <end position="303"/>
    </location>
</feature>
<feature type="coiled-coil region" evidence="1">
    <location>
        <begin position="447"/>
        <end position="516"/>
    </location>
</feature>
<dbReference type="PANTHER" id="PTHR46328:SF30">
    <property type="entry name" value="OS04G0641500 PROTEIN"/>
    <property type="match status" value="1"/>
</dbReference>